<dbReference type="Proteomes" id="UP000728647">
    <property type="component" value="Unassembled WGS sequence"/>
</dbReference>
<proteinExistence type="predicted"/>
<name>A0A8J8KF15_9EURY</name>
<accession>A0A8J8KF15</accession>
<comment type="caution">
    <text evidence="2">The sequence shown here is derived from an EMBL/GenBank/DDBJ whole genome shotgun (WGS) entry which is preliminary data.</text>
</comment>
<evidence type="ECO:0000259" key="1">
    <source>
        <dbReference type="Pfam" id="PF18545"/>
    </source>
</evidence>
<evidence type="ECO:0000313" key="2">
    <source>
        <dbReference type="EMBL" id="NUB91121.1"/>
    </source>
</evidence>
<evidence type="ECO:0000313" key="3">
    <source>
        <dbReference type="Proteomes" id="UP000728647"/>
    </source>
</evidence>
<feature type="domain" description="Halobacterial output" evidence="1">
    <location>
        <begin position="27"/>
        <end position="96"/>
    </location>
</feature>
<sequence>MDTPINADDSPAAVTMSTTVEWETGSEKTPMYAVVSAVAEAEGIDPVNLPPLYNVVDPEALNALFTSDSGGVSSVEFEYAGYSVVVRGEGTVEVRPANV</sequence>
<reference evidence="2" key="1">
    <citation type="submission" date="2020-06" db="EMBL/GenBank/DDBJ databases">
        <title>Haloterrigena sp. nov., an extremely halophilic archaeon isolated from a saline sediment.</title>
        <authorList>
            <person name="Liu B.-B."/>
        </authorList>
    </citation>
    <scope>NUCLEOTIDE SEQUENCE</scope>
    <source>
        <strain evidence="2">SYSU A121-1</strain>
    </source>
</reference>
<organism evidence="2 3">
    <name type="scientific">Haloterrigena gelatinilytica</name>
    <dbReference type="NCBI Taxonomy" id="2741724"/>
    <lineage>
        <taxon>Archaea</taxon>
        <taxon>Methanobacteriati</taxon>
        <taxon>Methanobacteriota</taxon>
        <taxon>Stenosarchaea group</taxon>
        <taxon>Halobacteria</taxon>
        <taxon>Halobacteriales</taxon>
        <taxon>Natrialbaceae</taxon>
        <taxon>Haloterrigena</taxon>
    </lineage>
</organism>
<protein>
    <recommendedName>
        <fullName evidence="1">Halobacterial output domain-containing protein</fullName>
    </recommendedName>
</protein>
<dbReference type="EMBL" id="JABURA010000001">
    <property type="protein sequence ID" value="NUB91121.1"/>
    <property type="molecule type" value="Genomic_DNA"/>
</dbReference>
<dbReference type="InterPro" id="IPR040624">
    <property type="entry name" value="HalOD1"/>
</dbReference>
<dbReference type="AlphaFoldDB" id="A0A8J8KF15"/>
<dbReference type="Pfam" id="PF18545">
    <property type="entry name" value="HalOD1"/>
    <property type="match status" value="1"/>
</dbReference>
<dbReference type="OrthoDB" id="221929at2157"/>
<gene>
    <name evidence="2" type="ORF">HT576_08815</name>
</gene>